<dbReference type="RefSeq" id="WP_014025999.1">
    <property type="nucleotide sequence ID" value="NC_015931.1"/>
</dbReference>
<accession>G0EG74</accession>
<evidence type="ECO:0000259" key="1">
    <source>
        <dbReference type="SMART" id="SM00670"/>
    </source>
</evidence>
<dbReference type="EMBL" id="CP002838">
    <property type="protein sequence ID" value="AEM38322.1"/>
    <property type="molecule type" value="Genomic_DNA"/>
</dbReference>
<dbReference type="CDD" id="cd18677">
    <property type="entry name" value="PIN_MjVapC2-VapC6_like"/>
    <property type="match status" value="1"/>
</dbReference>
<dbReference type="HOGENOM" id="CLU_134210_1_1_2"/>
<dbReference type="Pfam" id="PF01850">
    <property type="entry name" value="PIN"/>
    <property type="match status" value="1"/>
</dbReference>
<dbReference type="KEGG" id="pfm:Pyrfu_0451"/>
<gene>
    <name evidence="2" type="ordered locus">Pyrfu_0451</name>
</gene>
<dbReference type="PANTHER" id="PTHR39677:SF4">
    <property type="entry name" value="RIBONUCLEASE VAPC6"/>
    <property type="match status" value="1"/>
</dbReference>
<feature type="domain" description="PIN" evidence="1">
    <location>
        <begin position="1"/>
        <end position="136"/>
    </location>
</feature>
<dbReference type="SMART" id="SM00670">
    <property type="entry name" value="PINc"/>
    <property type="match status" value="1"/>
</dbReference>
<dbReference type="SUPFAM" id="SSF88723">
    <property type="entry name" value="PIN domain-like"/>
    <property type="match status" value="1"/>
</dbReference>
<proteinExistence type="predicted"/>
<dbReference type="PANTHER" id="PTHR39677">
    <property type="entry name" value="RIBONUCLEASE VAPC6"/>
    <property type="match status" value="1"/>
</dbReference>
<dbReference type="GeneID" id="11140098"/>
<dbReference type="eggNOG" id="arCOG00710">
    <property type="taxonomic scope" value="Archaea"/>
</dbReference>
<dbReference type="AlphaFoldDB" id="G0EG74"/>
<evidence type="ECO:0000313" key="2">
    <source>
        <dbReference type="EMBL" id="AEM38322.1"/>
    </source>
</evidence>
<dbReference type="Proteomes" id="UP000001037">
    <property type="component" value="Chromosome"/>
</dbReference>
<dbReference type="InterPro" id="IPR002716">
    <property type="entry name" value="PIN_dom"/>
</dbReference>
<dbReference type="InParanoid" id="G0EG74"/>
<organism evidence="2 3">
    <name type="scientific">Pyrolobus fumarii (strain DSM 11204 / 1A)</name>
    <dbReference type="NCBI Taxonomy" id="694429"/>
    <lineage>
        <taxon>Archaea</taxon>
        <taxon>Thermoproteota</taxon>
        <taxon>Thermoprotei</taxon>
        <taxon>Desulfurococcales</taxon>
        <taxon>Pyrodictiaceae</taxon>
        <taxon>Pyrolobus</taxon>
    </lineage>
</organism>
<name>G0EG74_PYRF1</name>
<sequence>MRIFVDSSIILAFLAGQDERAYRIVEEIENHAIIGYINAVVVDEVVHGYLRLATGLSSKRIRQLLAKRDRRLVELVKSDVEPLLKLFITLPIVLEPHEIIEAMEEYGLMPADAVIALTCKHYGIYTIAALDDDFRRIPWLKVIP</sequence>
<keyword evidence="3" id="KW-1185">Reference proteome</keyword>
<protein>
    <submittedName>
        <fullName evidence="2">PilT protein domain protein</fullName>
    </submittedName>
</protein>
<dbReference type="InterPro" id="IPR029060">
    <property type="entry name" value="PIN-like_dom_sf"/>
</dbReference>
<reference evidence="2 3" key="1">
    <citation type="journal article" date="2011" name="Stand. Genomic Sci.">
        <title>Complete genome sequence of the hyperthermophilic chemolithoautotroph Pyrolobus fumarii type strain (1A).</title>
        <authorList>
            <person name="Anderson I."/>
            <person name="Goker M."/>
            <person name="Nolan M."/>
            <person name="Lucas S."/>
            <person name="Hammon N."/>
            <person name="Deshpande S."/>
            <person name="Cheng J.F."/>
            <person name="Tapia R."/>
            <person name="Han C."/>
            <person name="Goodwin L."/>
            <person name="Pitluck S."/>
            <person name="Huntemann M."/>
            <person name="Liolios K."/>
            <person name="Ivanova N."/>
            <person name="Pagani I."/>
            <person name="Mavromatis K."/>
            <person name="Ovchinikova G."/>
            <person name="Pati A."/>
            <person name="Chen A."/>
            <person name="Palaniappan K."/>
            <person name="Land M."/>
            <person name="Hauser L."/>
            <person name="Brambilla E.M."/>
            <person name="Huber H."/>
            <person name="Yasawong M."/>
            <person name="Rohde M."/>
            <person name="Spring S."/>
            <person name="Abt B."/>
            <person name="Sikorski J."/>
            <person name="Wirth R."/>
            <person name="Detter J.C."/>
            <person name="Woyke T."/>
            <person name="Bristow J."/>
            <person name="Eisen J.A."/>
            <person name="Markowitz V."/>
            <person name="Hugenholtz P."/>
            <person name="Kyrpides N.C."/>
            <person name="Klenk H.P."/>
            <person name="Lapidus A."/>
        </authorList>
    </citation>
    <scope>NUCLEOTIDE SEQUENCE [LARGE SCALE GENOMIC DNA]</scope>
    <source>
        <strain evidence="3">DSM 11204 / 1A</strain>
    </source>
</reference>
<dbReference type="Gene3D" id="3.40.50.1010">
    <property type="entry name" value="5'-nuclease"/>
    <property type="match status" value="1"/>
</dbReference>
<dbReference type="OrthoDB" id="147997at2157"/>
<evidence type="ECO:0000313" key="3">
    <source>
        <dbReference type="Proteomes" id="UP000001037"/>
    </source>
</evidence>